<evidence type="ECO:0000313" key="1">
    <source>
        <dbReference type="EMBL" id="KAH7904867.1"/>
    </source>
</evidence>
<evidence type="ECO:0000313" key="2">
    <source>
        <dbReference type="Proteomes" id="UP000790377"/>
    </source>
</evidence>
<reference evidence="1" key="1">
    <citation type="journal article" date="2021" name="New Phytol.">
        <title>Evolutionary innovations through gain and loss of genes in the ectomycorrhizal Boletales.</title>
        <authorList>
            <person name="Wu G."/>
            <person name="Miyauchi S."/>
            <person name="Morin E."/>
            <person name="Kuo A."/>
            <person name="Drula E."/>
            <person name="Varga T."/>
            <person name="Kohler A."/>
            <person name="Feng B."/>
            <person name="Cao Y."/>
            <person name="Lipzen A."/>
            <person name="Daum C."/>
            <person name="Hundley H."/>
            <person name="Pangilinan J."/>
            <person name="Johnson J."/>
            <person name="Barry K."/>
            <person name="LaButti K."/>
            <person name="Ng V."/>
            <person name="Ahrendt S."/>
            <person name="Min B."/>
            <person name="Choi I.G."/>
            <person name="Park H."/>
            <person name="Plett J.M."/>
            <person name="Magnuson J."/>
            <person name="Spatafora J.W."/>
            <person name="Nagy L.G."/>
            <person name="Henrissat B."/>
            <person name="Grigoriev I.V."/>
            <person name="Yang Z.L."/>
            <person name="Xu J."/>
            <person name="Martin F.M."/>
        </authorList>
    </citation>
    <scope>NUCLEOTIDE SEQUENCE</scope>
    <source>
        <strain evidence="1">ATCC 28755</strain>
    </source>
</reference>
<feature type="non-terminal residue" evidence="1">
    <location>
        <position position="1"/>
    </location>
</feature>
<dbReference type="EMBL" id="MU268339">
    <property type="protein sequence ID" value="KAH7904867.1"/>
    <property type="molecule type" value="Genomic_DNA"/>
</dbReference>
<dbReference type="Proteomes" id="UP000790377">
    <property type="component" value="Unassembled WGS sequence"/>
</dbReference>
<name>A0ACB7ZVW2_9AGAM</name>
<sequence>HTAGLNVTWLTASIVVALPALESMTIIESTPLMCKLLDSLSAPNLHELKLLAWLPDEFGRDVTSDLFIDNDDNFDLNSRLPKFPTVRNLALSSLYQSDRLNADFISAFPHVMHLTLRSPSHFYEGGEPGSLALPTFQQLQHLTLDFAFEDAFDWTLSLALLGCQSPRIP</sequence>
<comment type="caution">
    <text evidence="1">The sequence shown here is derived from an EMBL/GenBank/DDBJ whole genome shotgun (WGS) entry which is preliminary data.</text>
</comment>
<protein>
    <submittedName>
        <fullName evidence="1">Uncharacterized protein</fullName>
    </submittedName>
</protein>
<proteinExistence type="predicted"/>
<keyword evidence="2" id="KW-1185">Reference proteome</keyword>
<organism evidence="1 2">
    <name type="scientific">Hygrophoropsis aurantiaca</name>
    <dbReference type="NCBI Taxonomy" id="72124"/>
    <lineage>
        <taxon>Eukaryota</taxon>
        <taxon>Fungi</taxon>
        <taxon>Dikarya</taxon>
        <taxon>Basidiomycota</taxon>
        <taxon>Agaricomycotina</taxon>
        <taxon>Agaricomycetes</taxon>
        <taxon>Agaricomycetidae</taxon>
        <taxon>Boletales</taxon>
        <taxon>Coniophorineae</taxon>
        <taxon>Hygrophoropsidaceae</taxon>
        <taxon>Hygrophoropsis</taxon>
    </lineage>
</organism>
<gene>
    <name evidence="1" type="ORF">BJ138DRAFT_1106460</name>
</gene>
<accession>A0ACB7ZVW2</accession>